<dbReference type="OrthoDB" id="9765517at2"/>
<dbReference type="STRING" id="1105367.CG50_12225"/>
<organism evidence="7 8">
    <name type="scientific">Paenirhodobacter enshiensis</name>
    <dbReference type="NCBI Taxonomy" id="1105367"/>
    <lineage>
        <taxon>Bacteria</taxon>
        <taxon>Pseudomonadati</taxon>
        <taxon>Pseudomonadota</taxon>
        <taxon>Alphaproteobacteria</taxon>
        <taxon>Rhodobacterales</taxon>
        <taxon>Rhodobacter group</taxon>
        <taxon>Paenirhodobacter</taxon>
    </lineage>
</organism>
<keyword evidence="5" id="KW-0460">Magnesium</keyword>
<evidence type="ECO:0000313" key="8">
    <source>
        <dbReference type="Proteomes" id="UP000028824"/>
    </source>
</evidence>
<dbReference type="GO" id="GO:0016874">
    <property type="term" value="F:ligase activity"/>
    <property type="evidence" value="ECO:0007669"/>
    <property type="project" value="UniProtKB-KW"/>
</dbReference>
<evidence type="ECO:0000313" key="7">
    <source>
        <dbReference type="EMBL" id="KFI28955.1"/>
    </source>
</evidence>
<dbReference type="Gene3D" id="3.30.1490.330">
    <property type="match status" value="1"/>
</dbReference>
<sequence>MDVRQIAPRPNWREIAEAAGFKFHTMYGEPYWNESRAYRFTIREIEDDIEDPATELHALCMDVAGRIVESEELMGRMGIPEAHWDYVRDSWNEGSPMLYGRMDLAYDGQGPAKLLEYNADTPTSFYESTAFQWQWLEDQIAAGVLPSSADQFNGAFEALSERFRHLFEPNETVWFTSMPDNDEDYGTVEALAWAAKEGGLNPLYLTLDKLGVTEDGRFCDAEGHPIRYLFKLYPWENMLREPFADNLATSGTTFFEPAWKSLLSNKAILPMLWRFHAGHPNLLPAWFEDEAAAHPQDFAQGMVIKPIFSREGASVRILDATGAEIAGSKDRAYDQWPKVCQAYHPLPVFDGRRPVIGAWIIGETCVGMGLREDPSLITQDLSQFIPHYIEG</sequence>
<evidence type="ECO:0000259" key="6">
    <source>
        <dbReference type="Pfam" id="PF03738"/>
    </source>
</evidence>
<keyword evidence="3" id="KW-0547">Nucleotide-binding</keyword>
<dbReference type="SUPFAM" id="SSF56059">
    <property type="entry name" value="Glutathione synthetase ATP-binding domain-like"/>
    <property type="match status" value="1"/>
</dbReference>
<dbReference type="AlphaFoldDB" id="A0A086Y3V5"/>
<keyword evidence="4" id="KW-0067">ATP-binding</keyword>
<proteinExistence type="predicted"/>
<dbReference type="RefSeq" id="WP_036635477.1">
    <property type="nucleotide sequence ID" value="NZ_JFZB01000005.1"/>
</dbReference>
<dbReference type="Pfam" id="PF03738">
    <property type="entry name" value="GSP_synth"/>
    <property type="match status" value="1"/>
</dbReference>
<keyword evidence="2" id="KW-0479">Metal-binding</keyword>
<gene>
    <name evidence="7" type="ORF">CG50_12225</name>
</gene>
<evidence type="ECO:0000256" key="2">
    <source>
        <dbReference type="ARBA" id="ARBA00022723"/>
    </source>
</evidence>
<evidence type="ECO:0000256" key="4">
    <source>
        <dbReference type="ARBA" id="ARBA00022840"/>
    </source>
</evidence>
<reference evidence="7 8" key="1">
    <citation type="submission" date="2014-03" db="EMBL/GenBank/DDBJ databases">
        <title>Genome of Paenirhodobacter enshiensis DW2-9.</title>
        <authorList>
            <person name="Wang D."/>
            <person name="Wang G."/>
        </authorList>
    </citation>
    <scope>NUCLEOTIDE SEQUENCE [LARGE SCALE GENOMIC DNA]</scope>
    <source>
        <strain evidence="7 8">DW2-9</strain>
    </source>
</reference>
<evidence type="ECO:0000256" key="1">
    <source>
        <dbReference type="ARBA" id="ARBA00022598"/>
    </source>
</evidence>
<dbReference type="eggNOG" id="COG0754">
    <property type="taxonomic scope" value="Bacteria"/>
</dbReference>
<comment type="caution">
    <text evidence="7">The sequence shown here is derived from an EMBL/GenBank/DDBJ whole genome shotgun (WGS) entry which is preliminary data.</text>
</comment>
<dbReference type="EMBL" id="JFZB01000005">
    <property type="protein sequence ID" value="KFI28955.1"/>
    <property type="molecule type" value="Genomic_DNA"/>
</dbReference>
<dbReference type="SUPFAM" id="SSF52440">
    <property type="entry name" value="PreATP-grasp domain"/>
    <property type="match status" value="1"/>
</dbReference>
<keyword evidence="8" id="KW-1185">Reference proteome</keyword>
<accession>A0A086Y3V5</accession>
<protein>
    <recommendedName>
        <fullName evidence="6">Glutathionylspermidine synthase pre-ATP-grasp-like domain-containing protein</fullName>
    </recommendedName>
</protein>
<feature type="domain" description="Glutathionylspermidine synthase pre-ATP-grasp-like" evidence="6">
    <location>
        <begin position="12"/>
        <end position="389"/>
    </location>
</feature>
<dbReference type="InterPro" id="IPR005494">
    <property type="entry name" value="GSPS_pre-ATP-grasp-like_dom"/>
</dbReference>
<keyword evidence="1" id="KW-0436">Ligase</keyword>
<name>A0A086Y3V5_9RHOB</name>
<dbReference type="InterPro" id="IPR016185">
    <property type="entry name" value="PreATP-grasp_dom_sf"/>
</dbReference>
<dbReference type="GO" id="GO:0005524">
    <property type="term" value="F:ATP binding"/>
    <property type="evidence" value="ECO:0007669"/>
    <property type="project" value="UniProtKB-KW"/>
</dbReference>
<dbReference type="Proteomes" id="UP000028824">
    <property type="component" value="Unassembled WGS sequence"/>
</dbReference>
<dbReference type="GO" id="GO:0046872">
    <property type="term" value="F:metal ion binding"/>
    <property type="evidence" value="ECO:0007669"/>
    <property type="project" value="UniProtKB-KW"/>
</dbReference>
<evidence type="ECO:0000256" key="5">
    <source>
        <dbReference type="ARBA" id="ARBA00022842"/>
    </source>
</evidence>
<evidence type="ECO:0000256" key="3">
    <source>
        <dbReference type="ARBA" id="ARBA00022741"/>
    </source>
</evidence>